<dbReference type="OrthoDB" id="9792854at2"/>
<keyword evidence="11 13" id="KW-0472">Membrane</keyword>
<dbReference type="InterPro" id="IPR003594">
    <property type="entry name" value="HATPase_dom"/>
</dbReference>
<comment type="subcellular location">
    <subcellularLocation>
        <location evidence="2">Cell membrane</location>
    </subcellularLocation>
</comment>
<feature type="domain" description="Histidine kinase" evidence="14">
    <location>
        <begin position="583"/>
        <end position="799"/>
    </location>
</feature>
<dbReference type="InterPro" id="IPR036097">
    <property type="entry name" value="HisK_dim/P_sf"/>
</dbReference>
<dbReference type="SMART" id="SM00086">
    <property type="entry name" value="PAC"/>
    <property type="match status" value="2"/>
</dbReference>
<dbReference type="InterPro" id="IPR001610">
    <property type="entry name" value="PAC"/>
</dbReference>
<feature type="domain" description="PAS" evidence="16">
    <location>
        <begin position="315"/>
        <end position="352"/>
    </location>
</feature>
<evidence type="ECO:0000256" key="12">
    <source>
        <dbReference type="PROSITE-ProRule" id="PRU00169"/>
    </source>
</evidence>
<dbReference type="SUPFAM" id="SSF52172">
    <property type="entry name" value="CheY-like"/>
    <property type="match status" value="1"/>
</dbReference>
<keyword evidence="6" id="KW-0808">Transferase</keyword>
<dbReference type="FunFam" id="3.30.565.10:FF:000023">
    <property type="entry name" value="PAS domain-containing sensor histidine kinase"/>
    <property type="match status" value="1"/>
</dbReference>
<dbReference type="CDD" id="cd12914">
    <property type="entry name" value="PDC1_DGC_like"/>
    <property type="match status" value="1"/>
</dbReference>
<dbReference type="SMART" id="SM00091">
    <property type="entry name" value="PAS"/>
    <property type="match status" value="3"/>
</dbReference>
<dbReference type="NCBIfam" id="TIGR00229">
    <property type="entry name" value="sensory_box"/>
    <property type="match status" value="2"/>
</dbReference>
<dbReference type="Gene3D" id="1.10.287.130">
    <property type="match status" value="1"/>
</dbReference>
<dbReference type="Pfam" id="PF02518">
    <property type="entry name" value="HATPase_c"/>
    <property type="match status" value="1"/>
</dbReference>
<dbReference type="InterPro" id="IPR004358">
    <property type="entry name" value="Sig_transdc_His_kin-like_C"/>
</dbReference>
<evidence type="ECO:0000259" key="15">
    <source>
        <dbReference type="PROSITE" id="PS50110"/>
    </source>
</evidence>
<evidence type="ECO:0000256" key="11">
    <source>
        <dbReference type="ARBA" id="ARBA00023136"/>
    </source>
</evidence>
<dbReference type="InterPro" id="IPR036890">
    <property type="entry name" value="HATPase_C_sf"/>
</dbReference>
<dbReference type="InterPro" id="IPR000014">
    <property type="entry name" value="PAS"/>
</dbReference>
<dbReference type="SMART" id="SM00387">
    <property type="entry name" value="HATPase_c"/>
    <property type="match status" value="1"/>
</dbReference>
<dbReference type="GO" id="GO:0000155">
    <property type="term" value="F:phosphorelay sensor kinase activity"/>
    <property type="evidence" value="ECO:0007669"/>
    <property type="project" value="InterPro"/>
</dbReference>
<evidence type="ECO:0000256" key="5">
    <source>
        <dbReference type="ARBA" id="ARBA00022553"/>
    </source>
</evidence>
<evidence type="ECO:0000259" key="17">
    <source>
        <dbReference type="PROSITE" id="PS50113"/>
    </source>
</evidence>
<reference evidence="18 19" key="1">
    <citation type="submission" date="2016-12" db="EMBL/GenBank/DDBJ databases">
        <title>Thioflexothrix psekupsii D3 genome sequencing and assembly.</title>
        <authorList>
            <person name="Fomenkov A."/>
            <person name="Vincze T."/>
            <person name="Grabovich M."/>
            <person name="Anton B.P."/>
            <person name="Dubinina G."/>
            <person name="Orlova M."/>
            <person name="Belousova E."/>
            <person name="Roberts R.J."/>
        </authorList>
    </citation>
    <scope>NUCLEOTIDE SEQUENCE [LARGE SCALE GENOMIC DNA]</scope>
    <source>
        <strain evidence="18">D3</strain>
    </source>
</reference>
<evidence type="ECO:0000256" key="7">
    <source>
        <dbReference type="ARBA" id="ARBA00022741"/>
    </source>
</evidence>
<keyword evidence="13" id="KW-0812">Transmembrane</keyword>
<dbReference type="EMBL" id="MSLT01000007">
    <property type="protein sequence ID" value="OUD15062.1"/>
    <property type="molecule type" value="Genomic_DNA"/>
</dbReference>
<dbReference type="CDD" id="cd12915">
    <property type="entry name" value="PDC2_DGC_like"/>
    <property type="match status" value="1"/>
</dbReference>
<evidence type="ECO:0000256" key="1">
    <source>
        <dbReference type="ARBA" id="ARBA00000085"/>
    </source>
</evidence>
<dbReference type="InterPro" id="IPR011006">
    <property type="entry name" value="CheY-like_superfamily"/>
</dbReference>
<keyword evidence="8" id="KW-0418">Kinase</keyword>
<keyword evidence="9" id="KW-0067">ATP-binding</keyword>
<feature type="modified residue" description="4-aspartylphosphate" evidence="12">
    <location>
        <position position="884"/>
    </location>
</feature>
<dbReference type="InterPro" id="IPR005467">
    <property type="entry name" value="His_kinase_dom"/>
</dbReference>
<dbReference type="Pfam" id="PF00072">
    <property type="entry name" value="Response_reg"/>
    <property type="match status" value="1"/>
</dbReference>
<feature type="domain" description="PAS" evidence="16">
    <location>
        <begin position="207"/>
        <end position="254"/>
    </location>
</feature>
<evidence type="ECO:0000259" key="16">
    <source>
        <dbReference type="PROSITE" id="PS50112"/>
    </source>
</evidence>
<accession>A0A251X9T1</accession>
<gene>
    <name evidence="18" type="ORF">TPSD3_05045</name>
</gene>
<feature type="domain" description="PAS" evidence="16">
    <location>
        <begin position="439"/>
        <end position="509"/>
    </location>
</feature>
<dbReference type="EC" id="2.7.13.3" evidence="3"/>
<dbReference type="Pfam" id="PF08447">
    <property type="entry name" value="PAS_3"/>
    <property type="match status" value="1"/>
</dbReference>
<dbReference type="PRINTS" id="PR00344">
    <property type="entry name" value="BCTRLSENSOR"/>
</dbReference>
<dbReference type="Proteomes" id="UP000194798">
    <property type="component" value="Unassembled WGS sequence"/>
</dbReference>
<evidence type="ECO:0000256" key="6">
    <source>
        <dbReference type="ARBA" id="ARBA00022679"/>
    </source>
</evidence>
<comment type="catalytic activity">
    <reaction evidence="1">
        <text>ATP + protein L-histidine = ADP + protein N-phospho-L-histidine.</text>
        <dbReference type="EC" id="2.7.13.3"/>
    </reaction>
</comment>
<proteinExistence type="predicted"/>
<dbReference type="SUPFAM" id="SSF55874">
    <property type="entry name" value="ATPase domain of HSP90 chaperone/DNA topoisomerase II/histidine kinase"/>
    <property type="match status" value="1"/>
</dbReference>
<dbReference type="InterPro" id="IPR013655">
    <property type="entry name" value="PAS_fold_3"/>
</dbReference>
<dbReference type="GO" id="GO:0005886">
    <property type="term" value="C:plasma membrane"/>
    <property type="evidence" value="ECO:0007669"/>
    <property type="project" value="UniProtKB-SubCell"/>
</dbReference>
<dbReference type="InterPro" id="IPR035965">
    <property type="entry name" value="PAS-like_dom_sf"/>
</dbReference>
<dbReference type="SUPFAM" id="SSF47384">
    <property type="entry name" value="Homodimeric domain of signal transducing histidine kinase"/>
    <property type="match status" value="1"/>
</dbReference>
<dbReference type="GO" id="GO:0005524">
    <property type="term" value="F:ATP binding"/>
    <property type="evidence" value="ECO:0007669"/>
    <property type="project" value="UniProtKB-KW"/>
</dbReference>
<organism evidence="18 19">
    <name type="scientific">Thioflexithrix psekupsensis</name>
    <dbReference type="NCBI Taxonomy" id="1570016"/>
    <lineage>
        <taxon>Bacteria</taxon>
        <taxon>Pseudomonadati</taxon>
        <taxon>Pseudomonadota</taxon>
        <taxon>Gammaproteobacteria</taxon>
        <taxon>Thiotrichales</taxon>
        <taxon>Thioflexithrix</taxon>
    </lineage>
</organism>
<name>A0A251X9T1_9GAMM</name>
<evidence type="ECO:0000256" key="4">
    <source>
        <dbReference type="ARBA" id="ARBA00022475"/>
    </source>
</evidence>
<dbReference type="PROSITE" id="PS50109">
    <property type="entry name" value="HIS_KIN"/>
    <property type="match status" value="1"/>
</dbReference>
<dbReference type="Pfam" id="PF00512">
    <property type="entry name" value="HisKA"/>
    <property type="match status" value="1"/>
</dbReference>
<keyword evidence="7" id="KW-0547">Nucleotide-binding</keyword>
<dbReference type="RefSeq" id="WP_086487501.1">
    <property type="nucleotide sequence ID" value="NZ_MSLT01000007.1"/>
</dbReference>
<protein>
    <recommendedName>
        <fullName evidence="3">histidine kinase</fullName>
        <ecNumber evidence="3">2.7.13.3</ecNumber>
    </recommendedName>
</protein>
<keyword evidence="13" id="KW-1133">Transmembrane helix</keyword>
<dbReference type="CDD" id="cd17546">
    <property type="entry name" value="REC_hyHK_CKI1_RcsC-like"/>
    <property type="match status" value="1"/>
</dbReference>
<dbReference type="InterPro" id="IPR013656">
    <property type="entry name" value="PAS_4"/>
</dbReference>
<evidence type="ECO:0000256" key="3">
    <source>
        <dbReference type="ARBA" id="ARBA00012438"/>
    </source>
</evidence>
<keyword evidence="5 12" id="KW-0597">Phosphoprotein</keyword>
<evidence type="ECO:0000313" key="19">
    <source>
        <dbReference type="Proteomes" id="UP000194798"/>
    </source>
</evidence>
<evidence type="ECO:0000256" key="10">
    <source>
        <dbReference type="ARBA" id="ARBA00023012"/>
    </source>
</evidence>
<dbReference type="CDD" id="cd16922">
    <property type="entry name" value="HATPase_EvgS-ArcB-TorS-like"/>
    <property type="match status" value="1"/>
</dbReference>
<feature type="domain" description="Response regulatory" evidence="15">
    <location>
        <begin position="835"/>
        <end position="949"/>
    </location>
</feature>
<dbReference type="Gene3D" id="3.30.565.10">
    <property type="entry name" value="Histidine kinase-like ATPase, C-terminal domain"/>
    <property type="match status" value="1"/>
</dbReference>
<dbReference type="GO" id="GO:0009927">
    <property type="term" value="F:histidine phosphotransfer kinase activity"/>
    <property type="evidence" value="ECO:0007669"/>
    <property type="project" value="TreeGrafter"/>
</dbReference>
<evidence type="ECO:0000313" key="18">
    <source>
        <dbReference type="EMBL" id="OUD15062.1"/>
    </source>
</evidence>
<dbReference type="PANTHER" id="PTHR43047:SF72">
    <property type="entry name" value="OSMOSENSING HISTIDINE PROTEIN KINASE SLN1"/>
    <property type="match status" value="1"/>
</dbReference>
<dbReference type="CDD" id="cd00082">
    <property type="entry name" value="HisKA"/>
    <property type="match status" value="1"/>
</dbReference>
<feature type="transmembrane region" description="Helical" evidence="13">
    <location>
        <begin position="156"/>
        <end position="175"/>
    </location>
</feature>
<dbReference type="PROSITE" id="PS50110">
    <property type="entry name" value="RESPONSE_REGULATORY"/>
    <property type="match status" value="1"/>
</dbReference>
<dbReference type="InterPro" id="IPR000700">
    <property type="entry name" value="PAS-assoc_C"/>
</dbReference>
<keyword evidence="19" id="KW-1185">Reference proteome</keyword>
<dbReference type="SMART" id="SM00448">
    <property type="entry name" value="REC"/>
    <property type="match status" value="1"/>
</dbReference>
<dbReference type="InterPro" id="IPR001789">
    <property type="entry name" value="Sig_transdc_resp-reg_receiver"/>
</dbReference>
<dbReference type="SMART" id="SM00388">
    <property type="entry name" value="HisKA"/>
    <property type="match status" value="1"/>
</dbReference>
<keyword evidence="4" id="KW-1003">Cell membrane</keyword>
<dbReference type="AlphaFoldDB" id="A0A251X9T1"/>
<dbReference type="Pfam" id="PF08448">
    <property type="entry name" value="PAS_4"/>
    <property type="match status" value="1"/>
</dbReference>
<dbReference type="CDD" id="cd00130">
    <property type="entry name" value="PAS"/>
    <property type="match status" value="2"/>
</dbReference>
<keyword evidence="10" id="KW-0902">Two-component regulatory system</keyword>
<evidence type="ECO:0000256" key="13">
    <source>
        <dbReference type="SAM" id="Phobius"/>
    </source>
</evidence>
<comment type="caution">
    <text evidence="18">The sequence shown here is derived from an EMBL/GenBank/DDBJ whole genome shotgun (WGS) entry which is preliminary data.</text>
</comment>
<evidence type="ECO:0000259" key="14">
    <source>
        <dbReference type="PROSITE" id="PS50109"/>
    </source>
</evidence>
<sequence>MLRDSSESHVFSEALVSRSTGKWSLIQARAIRDEKGNFLGTVNAVIDLATFARYFASIDTGPGGVVLLRRSDNFKLIQRQPRLKETDFNQPLPPDNDIRRRLEAGEYSGSLTYVASTDGVQRVGSFKRLDNYPFYVQVALSADHYLYRWEKESTRAIVLVITLLVSIAILLWRLLQSRHQTAEISARLEKISKNIPGVIYQFQRWPDGRSAFPYASEGIRQIYGMTPAQVQKDASPVYAVLHPDDLSRVAQRIEISATHLERWHDQYRAILPHGQIRWLEGEATPEHLPDGSVLWHGYIHDITEQKKLEHARDQAAAKIHAVLDALEGLVYVSDLDTHQILYANKTLQNITGEIVGQVCWQVLQTGMRKPCDFCTNPRLLAKDGTPNEPIVWESFNPQTNRWFQRRDKAIVWPDGRLVRLEVAIDITERKLAQDTLDYERQRLRILIDTIPDLIWYKDVEGRYLGCNPRFEQFFGVSEADIIGKTDYDFVDPKLADAFRYHDRLALAANHALTNEEEITFASDKHRELLETTKSPIYDRHGKVFGILGIGHDITARKQSEQELVQARQAAEVANQAKSAFIANMSHELRTPLNAIMGFAQIFCRDSSLTDYQRGQAQSILRGGEYLLTLINDILDLAKIEAGRFELLPEIWDSQSFFHELCYMFRIRCEQKGLSFHYEESLPLPYSLHSDSKRLRQVLMNLLGNAVKFTEHGEVMLRVAYADGKLCLAVQDSGIGIAAADFKRIFEPFQQTGTDRYKIQGTGLGLAITQRLVQNMGGVLHVDSEPKKGSVFYVEIPVKAVASSVHLVAEEEKREIIGYQRCDRPLGDTTVSSPLHVLVVDDLAVNRKVLLDMLQPLGFRVTEADSGEACLKIVSQDSPDAIFMDLRMPGMDGLQTVRALHQQGFDKPVIVLSASAFADDRAVSLEAGCAAHLAKPVNAAALYKTLLECLALEWVYAPVVTPSVAGASLSTEQITVLRQLTQSGDISKVCKYLAELTTQAESPPDAAKLLEWARNFRLKDIKHYLEQILATR</sequence>
<dbReference type="PROSITE" id="PS50112">
    <property type="entry name" value="PAS"/>
    <property type="match status" value="3"/>
</dbReference>
<dbReference type="PANTHER" id="PTHR43047">
    <property type="entry name" value="TWO-COMPONENT HISTIDINE PROTEIN KINASE"/>
    <property type="match status" value="1"/>
</dbReference>
<evidence type="ECO:0000256" key="2">
    <source>
        <dbReference type="ARBA" id="ARBA00004236"/>
    </source>
</evidence>
<dbReference type="Gene3D" id="3.40.50.2300">
    <property type="match status" value="1"/>
</dbReference>
<feature type="domain" description="PAC" evidence="17">
    <location>
        <begin position="263"/>
        <end position="314"/>
    </location>
</feature>
<feature type="domain" description="PAC" evidence="17">
    <location>
        <begin position="512"/>
        <end position="565"/>
    </location>
</feature>
<dbReference type="InterPro" id="IPR003661">
    <property type="entry name" value="HisK_dim/P_dom"/>
</dbReference>
<dbReference type="Gene3D" id="3.30.450.20">
    <property type="entry name" value="PAS domain"/>
    <property type="match status" value="5"/>
</dbReference>
<dbReference type="SUPFAM" id="SSF55785">
    <property type="entry name" value="PYP-like sensor domain (PAS domain)"/>
    <property type="match status" value="3"/>
</dbReference>
<evidence type="ECO:0000256" key="9">
    <source>
        <dbReference type="ARBA" id="ARBA00022840"/>
    </source>
</evidence>
<evidence type="ECO:0000256" key="8">
    <source>
        <dbReference type="ARBA" id="ARBA00022777"/>
    </source>
</evidence>
<dbReference type="PROSITE" id="PS50113">
    <property type="entry name" value="PAC"/>
    <property type="match status" value="2"/>
</dbReference>